<organism evidence="2 3">
    <name type="scientific">Lasius niger</name>
    <name type="common">Black garden ant</name>
    <dbReference type="NCBI Taxonomy" id="67767"/>
    <lineage>
        <taxon>Eukaryota</taxon>
        <taxon>Metazoa</taxon>
        <taxon>Ecdysozoa</taxon>
        <taxon>Arthropoda</taxon>
        <taxon>Hexapoda</taxon>
        <taxon>Insecta</taxon>
        <taxon>Pterygota</taxon>
        <taxon>Neoptera</taxon>
        <taxon>Endopterygota</taxon>
        <taxon>Hymenoptera</taxon>
        <taxon>Apocrita</taxon>
        <taxon>Aculeata</taxon>
        <taxon>Formicoidea</taxon>
        <taxon>Formicidae</taxon>
        <taxon>Formicinae</taxon>
        <taxon>Lasius</taxon>
        <taxon>Lasius</taxon>
    </lineage>
</organism>
<dbReference type="PANTHER" id="PTHR11439:SF463">
    <property type="entry name" value="REVERSE TRANSCRIPTASE TY1_COPIA-TYPE DOMAIN-CONTAINING PROTEIN"/>
    <property type="match status" value="1"/>
</dbReference>
<dbReference type="AlphaFoldDB" id="A0A0J7N1Q7"/>
<reference evidence="2 3" key="1">
    <citation type="submission" date="2015-04" db="EMBL/GenBank/DDBJ databases">
        <title>Lasius niger genome sequencing.</title>
        <authorList>
            <person name="Konorov E.A."/>
            <person name="Nikitin M.A."/>
            <person name="Kirill M.V."/>
            <person name="Chang P."/>
        </authorList>
    </citation>
    <scope>NUCLEOTIDE SEQUENCE [LARGE SCALE GENOMIC DNA]</scope>
    <source>
        <tissue evidence="2">Whole</tissue>
    </source>
</reference>
<dbReference type="PaxDb" id="67767-A0A0J7N1Q7"/>
<dbReference type="STRING" id="67767.A0A0J7N1Q7"/>
<accession>A0A0J7N1Q7</accession>
<proteinExistence type="predicted"/>
<dbReference type="SUPFAM" id="SSF56672">
    <property type="entry name" value="DNA/RNA polymerases"/>
    <property type="match status" value="1"/>
</dbReference>
<dbReference type="EMBL" id="LBMM01011897">
    <property type="protein sequence ID" value="KMQ86565.1"/>
    <property type="molecule type" value="Genomic_DNA"/>
</dbReference>
<evidence type="ECO:0000259" key="1">
    <source>
        <dbReference type="Pfam" id="PF07727"/>
    </source>
</evidence>
<keyword evidence="3" id="KW-1185">Reference proteome</keyword>
<dbReference type="InterPro" id="IPR043502">
    <property type="entry name" value="DNA/RNA_pol_sf"/>
</dbReference>
<feature type="domain" description="Reverse transcriptase Ty1/copia-type" evidence="1">
    <location>
        <begin position="41"/>
        <end position="230"/>
    </location>
</feature>
<evidence type="ECO:0000313" key="2">
    <source>
        <dbReference type="EMBL" id="KMQ86565.1"/>
    </source>
</evidence>
<protein>
    <submittedName>
        <fullName evidence="2">Integrase core domain protein</fullName>
    </submittedName>
</protein>
<dbReference type="Proteomes" id="UP000036403">
    <property type="component" value="Unassembled WGS sequence"/>
</dbReference>
<sequence>MEKSQLRIVGYTNSRGNPMGALIDSRRDLWQKVILKSRELITTFSPVVKFDSVRIILALAASKNLVLQLFDIKTAFLNGKLSETVYIQQPEGYDNETSKICKLERSLYGLKQASRCWHERFTAFLREFNLRATRSDPCVFTSNQRDNTLILAIYIDDGLIAASNQATADALLTQLKKKFEVTRGNLSLFLGFQIERSSDGSIFLHQSGYARKVLERFNVADANPVAIPMDKHQELSVLVHGKHESGRVQAPYREAVGSLMYLAIGTRLDIAFALSTVSQYLESPDKIHWNAVKRILKYLKGTVDYGLIFKANTSLNLLAIYSDADYAGDLETRKSTSGYVFKLEKALFRGVHRNKR</sequence>
<gene>
    <name evidence="2" type="ORF">RF55_14415</name>
</gene>
<dbReference type="InterPro" id="IPR013103">
    <property type="entry name" value="RVT_2"/>
</dbReference>
<dbReference type="Pfam" id="PF07727">
    <property type="entry name" value="RVT_2"/>
    <property type="match status" value="1"/>
</dbReference>
<evidence type="ECO:0000313" key="3">
    <source>
        <dbReference type="Proteomes" id="UP000036403"/>
    </source>
</evidence>
<name>A0A0J7N1Q7_LASNI</name>
<comment type="caution">
    <text evidence="2">The sequence shown here is derived from an EMBL/GenBank/DDBJ whole genome shotgun (WGS) entry which is preliminary data.</text>
</comment>
<dbReference type="OrthoDB" id="8056975at2759"/>
<dbReference type="GO" id="GO:0071897">
    <property type="term" value="P:DNA biosynthetic process"/>
    <property type="evidence" value="ECO:0007669"/>
    <property type="project" value="UniProtKB-ARBA"/>
</dbReference>
<dbReference type="PANTHER" id="PTHR11439">
    <property type="entry name" value="GAG-POL-RELATED RETROTRANSPOSON"/>
    <property type="match status" value="1"/>
</dbReference>